<gene>
    <name evidence="2" type="ORF">Z517_00562</name>
</gene>
<evidence type="ECO:0000313" key="3">
    <source>
        <dbReference type="Proteomes" id="UP000053029"/>
    </source>
</evidence>
<dbReference type="STRING" id="1442368.A0A0D2FEU8"/>
<name>A0A0D2FEU8_9EURO</name>
<dbReference type="OrthoDB" id="4137658at2759"/>
<feature type="compositionally biased region" description="Low complexity" evidence="1">
    <location>
        <begin position="442"/>
        <end position="454"/>
    </location>
</feature>
<proteinExistence type="predicted"/>
<feature type="compositionally biased region" description="Polar residues" evidence="1">
    <location>
        <begin position="416"/>
        <end position="433"/>
    </location>
</feature>
<organism evidence="2 3">
    <name type="scientific">Fonsecaea pedrosoi CBS 271.37</name>
    <dbReference type="NCBI Taxonomy" id="1442368"/>
    <lineage>
        <taxon>Eukaryota</taxon>
        <taxon>Fungi</taxon>
        <taxon>Dikarya</taxon>
        <taxon>Ascomycota</taxon>
        <taxon>Pezizomycotina</taxon>
        <taxon>Eurotiomycetes</taxon>
        <taxon>Chaetothyriomycetidae</taxon>
        <taxon>Chaetothyriales</taxon>
        <taxon>Herpotrichiellaceae</taxon>
        <taxon>Fonsecaea</taxon>
    </lineage>
</organism>
<dbReference type="GeneID" id="25300052"/>
<evidence type="ECO:0000313" key="2">
    <source>
        <dbReference type="EMBL" id="KIW85172.1"/>
    </source>
</evidence>
<dbReference type="AlphaFoldDB" id="A0A0D2FEU8"/>
<feature type="region of interest" description="Disordered" evidence="1">
    <location>
        <begin position="399"/>
        <end position="454"/>
    </location>
</feature>
<feature type="region of interest" description="Disordered" evidence="1">
    <location>
        <begin position="741"/>
        <end position="769"/>
    </location>
</feature>
<feature type="compositionally biased region" description="Basic and acidic residues" evidence="1">
    <location>
        <begin position="752"/>
        <end position="762"/>
    </location>
</feature>
<accession>A0A0D2FEU8</accession>
<evidence type="ECO:0000256" key="1">
    <source>
        <dbReference type="SAM" id="MobiDB-lite"/>
    </source>
</evidence>
<dbReference type="VEuPathDB" id="FungiDB:Z517_00562"/>
<reference evidence="2 3" key="1">
    <citation type="submission" date="2015-01" db="EMBL/GenBank/DDBJ databases">
        <title>The Genome Sequence of Fonsecaea pedrosoi CBS 271.37.</title>
        <authorList>
            <consortium name="The Broad Institute Genomics Platform"/>
            <person name="Cuomo C."/>
            <person name="de Hoog S."/>
            <person name="Gorbushina A."/>
            <person name="Stielow B."/>
            <person name="Teixiera M."/>
            <person name="Abouelleil A."/>
            <person name="Chapman S.B."/>
            <person name="Priest M."/>
            <person name="Young S.K."/>
            <person name="Wortman J."/>
            <person name="Nusbaum C."/>
            <person name="Birren B."/>
        </authorList>
    </citation>
    <scope>NUCLEOTIDE SEQUENCE [LARGE SCALE GENOMIC DNA]</scope>
    <source>
        <strain evidence="2 3">CBS 271.37</strain>
    </source>
</reference>
<dbReference type="HOGENOM" id="CLU_392317_0_0_1"/>
<sequence>MAHHSQDEPLRFEDLFLTEKEHYTIRTLSQILKWTESLVRGSEVPHSGYVTIPKKNRDHSSKYKILNSFCQAINRGGSEVIALLPGPFTGDALTVFGSVSETFASSTEVADSKQDLFLTRNPQQDEFAGPTLEQIQYSVQFHRQQIRPDFTQDPVGTYADMLEKSGHKIPFAVVPQLSLALLKRAHAQPSGESGRDSLKSFGLFTMCLGLNRLCARCNLGVKSRNFFHVLMLLDTGTQPEKEWEDLAKRFQDPAADDLRDKDIRNGEAFTKSQKKFMLYLEHLGLIAEGPRMAVAFDCRGRRLIANVLRVLLQVFKHAIEIVRDSQPSKEKTKPFDMRTYRRSIATLLEANRLLWSFFTRFRDQIRKTLGWIACVCELKNATLVNTYSEYGEQAIVSSPIEEPSSDENTPPPQASEPCTATPGPSQQVVRTRTPTPPSDIRSSPPSASAKTPSPFRELTLPVLDNLTDDESNAEEVLALCDIEENPQLGWKDACFRWIELLVTHYEAIENVHIRSRRQSTSISKSLRLLVPRAEIHCLEVKSSYKDRRMGSVNEVLEYLALRLDLTAAQALREWLERHTEEGIQATGFPYARAHVERKCRWDTPRFTGTMHCETIMLTLHALSMDGMFSSSTTASAQAISECLESRNIIVPPDIIDKFKTIGDILAVSKRCCPACNSVVSTIRQLQPNDRRITYPGYHTVWFPIALPPWTPRRIGENLLEELWRAVMSRTEYAYDVAEEGKRVRRNTPSDASRADIEERSDSDSDSDIDLSSIDRFDLLHAYGLHHREPEDRPERDHQEAGDETPRPSRRTVPIMLAPAIPEPSTSPKRPRVASSETSEVEFDLSPTKKSRKGQS</sequence>
<dbReference type="Proteomes" id="UP000053029">
    <property type="component" value="Unassembled WGS sequence"/>
</dbReference>
<keyword evidence="3" id="KW-1185">Reference proteome</keyword>
<feature type="compositionally biased region" description="Basic and acidic residues" evidence="1">
    <location>
        <begin position="785"/>
        <end position="806"/>
    </location>
</feature>
<dbReference type="EMBL" id="KN846969">
    <property type="protein sequence ID" value="KIW85172.1"/>
    <property type="molecule type" value="Genomic_DNA"/>
</dbReference>
<protein>
    <submittedName>
        <fullName evidence="2">Uncharacterized protein</fullName>
    </submittedName>
</protein>
<dbReference type="RefSeq" id="XP_013288980.1">
    <property type="nucleotide sequence ID" value="XM_013433526.1"/>
</dbReference>
<feature type="region of interest" description="Disordered" evidence="1">
    <location>
        <begin position="785"/>
        <end position="855"/>
    </location>
</feature>